<dbReference type="WBParaSite" id="TREG1_28830.1">
    <property type="protein sequence ID" value="TREG1_28830.1"/>
    <property type="gene ID" value="TREG1_28830"/>
</dbReference>
<keyword evidence="2" id="KW-1185">Reference proteome</keyword>
<reference evidence="3 4" key="2">
    <citation type="submission" date="2023-11" db="UniProtKB">
        <authorList>
            <consortium name="WormBaseParasite"/>
        </authorList>
    </citation>
    <scope>IDENTIFICATION</scope>
</reference>
<evidence type="ECO:0000256" key="1">
    <source>
        <dbReference type="SAM" id="MobiDB-lite"/>
    </source>
</evidence>
<reference evidence="2" key="1">
    <citation type="submission" date="2022-06" db="EMBL/GenBank/DDBJ databases">
        <authorList>
            <person name="Berger JAMES D."/>
            <person name="Berger JAMES D."/>
        </authorList>
    </citation>
    <scope>NUCLEOTIDE SEQUENCE [LARGE SCALE GENOMIC DNA]</scope>
</reference>
<feature type="compositionally biased region" description="Basic and acidic residues" evidence="1">
    <location>
        <begin position="18"/>
        <end position="33"/>
    </location>
</feature>
<accession>A0A183W7F4</accession>
<dbReference type="OrthoDB" id="6235917at2759"/>
<feature type="region of interest" description="Disordered" evidence="1">
    <location>
        <begin position="18"/>
        <end position="51"/>
    </location>
</feature>
<dbReference type="WBParaSite" id="TREG1_28830.2">
    <property type="protein sequence ID" value="TREG1_28830.2"/>
    <property type="gene ID" value="TREG1_28830"/>
</dbReference>
<name>A0A183W7F4_TRIRE</name>
<evidence type="ECO:0000313" key="3">
    <source>
        <dbReference type="WBParaSite" id="TREG1_28830.1"/>
    </source>
</evidence>
<evidence type="ECO:0000313" key="4">
    <source>
        <dbReference type="WBParaSite" id="TREG1_28830.2"/>
    </source>
</evidence>
<sequence>MLRPDELNAIQKLNEMFEKEEKSEKQVLQENHKSRYHHHHHHHNHNHAPSSIFRCSETRTFDTPTLGDDSRLVPTGLPRIQTKIAVKILERDCCITVKLDPTAKLETVRAKFDLTEEVIIIGYQRLVTLKTLENLPMKLEAIIEQNENFDYDLTTYVEHKYKVSLDMYYLNSARVKQKKNVIYIMIPRKLKSNDITL</sequence>
<organism evidence="2 4">
    <name type="scientific">Trichobilharzia regenti</name>
    <name type="common">Nasal bird schistosome</name>
    <dbReference type="NCBI Taxonomy" id="157069"/>
    <lineage>
        <taxon>Eukaryota</taxon>
        <taxon>Metazoa</taxon>
        <taxon>Spiralia</taxon>
        <taxon>Lophotrochozoa</taxon>
        <taxon>Platyhelminthes</taxon>
        <taxon>Trematoda</taxon>
        <taxon>Digenea</taxon>
        <taxon>Strigeidida</taxon>
        <taxon>Schistosomatoidea</taxon>
        <taxon>Schistosomatidae</taxon>
        <taxon>Trichobilharzia</taxon>
    </lineage>
</organism>
<evidence type="ECO:0000313" key="2">
    <source>
        <dbReference type="Proteomes" id="UP000050795"/>
    </source>
</evidence>
<dbReference type="AlphaFoldDB" id="A0A183W7F4"/>
<proteinExistence type="predicted"/>
<dbReference type="Proteomes" id="UP000050795">
    <property type="component" value="Unassembled WGS sequence"/>
</dbReference>
<feature type="compositionally biased region" description="Basic residues" evidence="1">
    <location>
        <begin position="34"/>
        <end position="46"/>
    </location>
</feature>
<protein>
    <submittedName>
        <fullName evidence="3 4">Ubiquitin-like domain-containing protein</fullName>
    </submittedName>
</protein>